<dbReference type="InterPro" id="IPR000866">
    <property type="entry name" value="AhpC/TSA"/>
</dbReference>
<evidence type="ECO:0000256" key="1">
    <source>
        <dbReference type="ARBA" id="ARBA00023284"/>
    </source>
</evidence>
<keyword evidence="2" id="KW-0812">Transmembrane</keyword>
<dbReference type="SUPFAM" id="SSF52833">
    <property type="entry name" value="Thioredoxin-like"/>
    <property type="match status" value="1"/>
</dbReference>
<dbReference type="PANTHER" id="PTHR42852">
    <property type="entry name" value="THIOL:DISULFIDE INTERCHANGE PROTEIN DSBE"/>
    <property type="match status" value="1"/>
</dbReference>
<feature type="domain" description="Thioredoxin" evidence="3">
    <location>
        <begin position="127"/>
        <end position="264"/>
    </location>
</feature>
<gene>
    <name evidence="4" type="ORF">RM190_19985</name>
</gene>
<dbReference type="Pfam" id="PF01790">
    <property type="entry name" value="LGT"/>
    <property type="match status" value="1"/>
</dbReference>
<sequence length="264" mass="28090">MGGLSVGPLVFSAERAPVLAAILVAMLVAGLLARRVGAALNTWLLSALVAAALLGRIVFVASNWPGFAGAPWTILAFWQGGFDGFGAAAGGALATLWHLRRSQRLWLPALATLAYAAITWNTVHQLARGGDMGLPAAMALTRLDGSAVPASDWQGKPIVINLWASWCAPCRREMPMMAEVAQQETQVPILFVNQGEGPGAIRRYLAQEGIAISALQDPGMQMMAHFQTMGLPATLFIDRDGKLRAGHMGEISRARLLSGIEDLR</sequence>
<keyword evidence="1" id="KW-0676">Redox-active center</keyword>
<evidence type="ECO:0000313" key="5">
    <source>
        <dbReference type="Proteomes" id="UP001251085"/>
    </source>
</evidence>
<dbReference type="PROSITE" id="PS51352">
    <property type="entry name" value="THIOREDOXIN_2"/>
    <property type="match status" value="1"/>
</dbReference>
<name>A0ABU3EIS2_9RHOB</name>
<protein>
    <submittedName>
        <fullName evidence="4">TlpA disulfide reductase family protein</fullName>
    </submittedName>
</protein>
<dbReference type="PANTHER" id="PTHR42852:SF18">
    <property type="entry name" value="CHROMOSOME UNDETERMINED SCAFFOLD_47, WHOLE GENOME SHOTGUN SEQUENCE"/>
    <property type="match status" value="1"/>
</dbReference>
<dbReference type="InterPro" id="IPR001640">
    <property type="entry name" value="Lgt"/>
</dbReference>
<dbReference type="InterPro" id="IPR036249">
    <property type="entry name" value="Thioredoxin-like_sf"/>
</dbReference>
<evidence type="ECO:0000259" key="3">
    <source>
        <dbReference type="PROSITE" id="PS51352"/>
    </source>
</evidence>
<dbReference type="InterPro" id="IPR017937">
    <property type="entry name" value="Thioredoxin_CS"/>
</dbReference>
<organism evidence="4 5">
    <name type="scientific">Paracoccus broussonetiae</name>
    <dbReference type="NCBI Taxonomy" id="3075834"/>
    <lineage>
        <taxon>Bacteria</taxon>
        <taxon>Pseudomonadati</taxon>
        <taxon>Pseudomonadota</taxon>
        <taxon>Alphaproteobacteria</taxon>
        <taxon>Rhodobacterales</taxon>
        <taxon>Paracoccaceae</taxon>
        <taxon>Paracoccus</taxon>
    </lineage>
</organism>
<dbReference type="RefSeq" id="WP_311761241.1">
    <property type="nucleotide sequence ID" value="NZ_JAVRQI010000018.1"/>
</dbReference>
<dbReference type="Proteomes" id="UP001251085">
    <property type="component" value="Unassembled WGS sequence"/>
</dbReference>
<keyword evidence="2" id="KW-1133">Transmembrane helix</keyword>
<feature type="transmembrane region" description="Helical" evidence="2">
    <location>
        <begin position="40"/>
        <end position="64"/>
    </location>
</feature>
<feature type="transmembrane region" description="Helical" evidence="2">
    <location>
        <begin position="76"/>
        <end position="98"/>
    </location>
</feature>
<keyword evidence="2" id="KW-0472">Membrane</keyword>
<dbReference type="CDD" id="cd02966">
    <property type="entry name" value="TlpA_like_family"/>
    <property type="match status" value="1"/>
</dbReference>
<feature type="transmembrane region" description="Helical" evidence="2">
    <location>
        <begin position="105"/>
        <end position="123"/>
    </location>
</feature>
<reference evidence="5" key="1">
    <citation type="submission" date="2023-07" db="EMBL/GenBank/DDBJ databases">
        <title>Characterization of two Paracoccaceae strains isolated from Phycosphere and proposal of Xinfangfangia lacusdiani sp. nov.</title>
        <authorList>
            <person name="Deng Y."/>
            <person name="Zhang Y.Q."/>
        </authorList>
    </citation>
    <scope>NUCLEOTIDE SEQUENCE [LARGE SCALE GENOMIC DNA]</scope>
    <source>
        <strain evidence="5">CPCC 101403</strain>
    </source>
</reference>
<dbReference type="PROSITE" id="PS00194">
    <property type="entry name" value="THIOREDOXIN_1"/>
    <property type="match status" value="1"/>
</dbReference>
<dbReference type="InterPro" id="IPR013766">
    <property type="entry name" value="Thioredoxin_domain"/>
</dbReference>
<dbReference type="Pfam" id="PF00578">
    <property type="entry name" value="AhpC-TSA"/>
    <property type="match status" value="1"/>
</dbReference>
<dbReference type="EMBL" id="JAVRQI010000018">
    <property type="protein sequence ID" value="MDT1064153.1"/>
    <property type="molecule type" value="Genomic_DNA"/>
</dbReference>
<evidence type="ECO:0000313" key="4">
    <source>
        <dbReference type="EMBL" id="MDT1064153.1"/>
    </source>
</evidence>
<dbReference type="InterPro" id="IPR050553">
    <property type="entry name" value="Thioredoxin_ResA/DsbE_sf"/>
</dbReference>
<accession>A0ABU3EIS2</accession>
<dbReference type="Gene3D" id="3.40.30.10">
    <property type="entry name" value="Glutaredoxin"/>
    <property type="match status" value="1"/>
</dbReference>
<proteinExistence type="predicted"/>
<evidence type="ECO:0000256" key="2">
    <source>
        <dbReference type="SAM" id="Phobius"/>
    </source>
</evidence>
<feature type="transmembrane region" description="Helical" evidence="2">
    <location>
        <begin position="16"/>
        <end position="33"/>
    </location>
</feature>
<comment type="caution">
    <text evidence="4">The sequence shown here is derived from an EMBL/GenBank/DDBJ whole genome shotgun (WGS) entry which is preliminary data.</text>
</comment>
<keyword evidence="5" id="KW-1185">Reference proteome</keyword>